<reference evidence="2 3" key="1">
    <citation type="submission" date="2019-11" db="EMBL/GenBank/DDBJ databases">
        <title>Comparative genomics of hydrocarbon-degrading Desulfosarcina strains.</title>
        <authorList>
            <person name="Watanabe M."/>
            <person name="Kojima H."/>
            <person name="Fukui M."/>
        </authorList>
    </citation>
    <scope>NUCLEOTIDE SEQUENCE [LARGE SCALE GENOMIC DNA]</scope>
    <source>
        <strain evidence="2 3">PL12</strain>
    </source>
</reference>
<dbReference type="PANTHER" id="PTHR43767:SF1">
    <property type="entry name" value="NONRIBOSOMAL PEPTIDE SYNTHASE PES1 (EUROFUNG)-RELATED"/>
    <property type="match status" value="1"/>
</dbReference>
<dbReference type="Proteomes" id="UP000427906">
    <property type="component" value="Chromosome"/>
</dbReference>
<dbReference type="EMBL" id="AP021874">
    <property type="protein sequence ID" value="BBO69778.1"/>
    <property type="molecule type" value="Genomic_DNA"/>
</dbReference>
<dbReference type="AlphaFoldDB" id="A0A5K7YLS5"/>
<keyword evidence="3" id="KW-1185">Reference proteome</keyword>
<evidence type="ECO:0000313" key="2">
    <source>
        <dbReference type="EMBL" id="BBO69778.1"/>
    </source>
</evidence>
<organism evidence="2 3">
    <name type="scientific">Desulfosarcina alkanivorans</name>
    <dbReference type="NCBI Taxonomy" id="571177"/>
    <lineage>
        <taxon>Bacteria</taxon>
        <taxon>Pseudomonadati</taxon>
        <taxon>Thermodesulfobacteriota</taxon>
        <taxon>Desulfobacteria</taxon>
        <taxon>Desulfobacterales</taxon>
        <taxon>Desulfosarcinaceae</taxon>
        <taxon>Desulfosarcina</taxon>
    </lineage>
</organism>
<dbReference type="RefSeq" id="WP_155317785.1">
    <property type="nucleotide sequence ID" value="NZ_AP021874.1"/>
</dbReference>
<dbReference type="SUPFAM" id="SSF56801">
    <property type="entry name" value="Acetyl-CoA synthetase-like"/>
    <property type="match status" value="1"/>
</dbReference>
<dbReference type="OrthoDB" id="5296889at2"/>
<dbReference type="PANTHER" id="PTHR43767">
    <property type="entry name" value="LONG-CHAIN-FATTY-ACID--COA LIGASE"/>
    <property type="match status" value="1"/>
</dbReference>
<protein>
    <recommendedName>
        <fullName evidence="1">AMP-dependent synthetase/ligase domain-containing protein</fullName>
    </recommendedName>
</protein>
<dbReference type="InterPro" id="IPR000873">
    <property type="entry name" value="AMP-dep_synth/lig_dom"/>
</dbReference>
<dbReference type="Pfam" id="PF00501">
    <property type="entry name" value="AMP-binding"/>
    <property type="match status" value="1"/>
</dbReference>
<evidence type="ECO:0000313" key="3">
    <source>
        <dbReference type="Proteomes" id="UP000427906"/>
    </source>
</evidence>
<dbReference type="KEGG" id="dalk:DSCA_37080"/>
<dbReference type="Gene3D" id="3.40.50.12780">
    <property type="entry name" value="N-terminal domain of ligase-like"/>
    <property type="match status" value="1"/>
</dbReference>
<feature type="domain" description="AMP-dependent synthetase/ligase" evidence="1">
    <location>
        <begin position="23"/>
        <end position="374"/>
    </location>
</feature>
<evidence type="ECO:0000259" key="1">
    <source>
        <dbReference type="Pfam" id="PF00501"/>
    </source>
</evidence>
<gene>
    <name evidence="2" type="ORF">DSCA_37080</name>
</gene>
<dbReference type="InterPro" id="IPR042099">
    <property type="entry name" value="ANL_N_sf"/>
</dbReference>
<accession>A0A5K7YLS5</accession>
<dbReference type="InterPro" id="IPR050237">
    <property type="entry name" value="ATP-dep_AMP-bd_enzyme"/>
</dbReference>
<sequence length="388" mass="43809">MSKKEFDLQMNLMRRQAVGDFLKRSAARQPDKTAFVFRDKRFSYREFNAVVNKVAHALGDLGIKKGDVVAVMSQNCHQMAILMWACFKIGAWYSPMNYLLRKGEITYQINHAGAKIFFVESALLNVVKEVENELKAVKQYGLINLKGIDLPKGWVDFEDLFSNKYFDAEPEVIIEDSDVASLIYTSGTTAAPKGVMISNSSYFSQSLNFLNPEVAWFGLEDVYLMNIPLYHIGASSIMVAFIKQGATIIATYGSDPMEMLDLIQKDRITYLIWPPTLYAGMLGLPLRKYDLSSLKKLVWFGGSLPMNVFREWKEICPQAILMSHCSQTEINITFTFGRYFEEPEGGNVIGKLSPDVELRLVDENDVDVPEGELGGSHCEDPFRYAGLL</sequence>
<name>A0A5K7YLS5_9BACT</name>
<proteinExistence type="predicted"/>